<reference evidence="2 3" key="1">
    <citation type="submission" date="2015-11" db="EMBL/GenBank/DDBJ databases">
        <title>Ensifer anhuiense sp. nov., an effective nitrogen fixation bacterium with Glycine soja.</title>
        <authorList>
            <person name="Yan H."/>
            <person name="Chen W."/>
        </authorList>
    </citation>
    <scope>NUCLEOTIDE SEQUENCE [LARGE SCALE GENOMIC DNA]</scope>
    <source>
        <strain evidence="2 3">LMG 7837</strain>
    </source>
</reference>
<gene>
    <name evidence="2" type="ORF">ATB98_00555</name>
</gene>
<dbReference type="RefSeq" id="WP_066870418.1">
    <property type="nucleotide sequence ID" value="NZ_LNQB01000060.1"/>
</dbReference>
<organism evidence="2 3">
    <name type="scientific">Sinorhizobium saheli</name>
    <dbReference type="NCBI Taxonomy" id="36856"/>
    <lineage>
        <taxon>Bacteria</taxon>
        <taxon>Pseudomonadati</taxon>
        <taxon>Pseudomonadota</taxon>
        <taxon>Alphaproteobacteria</taxon>
        <taxon>Hyphomicrobiales</taxon>
        <taxon>Rhizobiaceae</taxon>
        <taxon>Sinorhizobium/Ensifer group</taxon>
        <taxon>Sinorhizobium</taxon>
    </lineage>
</organism>
<evidence type="ECO:0000256" key="1">
    <source>
        <dbReference type="SAM" id="SignalP"/>
    </source>
</evidence>
<dbReference type="AlphaFoldDB" id="A0A178YPF4"/>
<evidence type="ECO:0000313" key="2">
    <source>
        <dbReference type="EMBL" id="OAP48655.1"/>
    </source>
</evidence>
<dbReference type="EMBL" id="LNQB01000060">
    <property type="protein sequence ID" value="OAP48655.1"/>
    <property type="molecule type" value="Genomic_DNA"/>
</dbReference>
<accession>A0A178YPF4</accession>
<dbReference type="InterPro" id="IPR018725">
    <property type="entry name" value="DUF2259_secreted"/>
</dbReference>
<feature type="signal peptide" evidence="1">
    <location>
        <begin position="1"/>
        <end position="24"/>
    </location>
</feature>
<comment type="caution">
    <text evidence="2">The sequence shown here is derived from an EMBL/GenBank/DDBJ whole genome shotgun (WGS) entry which is preliminary data.</text>
</comment>
<dbReference type="Pfam" id="PF10016">
    <property type="entry name" value="DUF2259"/>
    <property type="match status" value="1"/>
</dbReference>
<dbReference type="OrthoDB" id="65722at2"/>
<proteinExistence type="predicted"/>
<evidence type="ECO:0000313" key="3">
    <source>
        <dbReference type="Proteomes" id="UP000078507"/>
    </source>
</evidence>
<dbReference type="STRING" id="36856.ATB98_00555"/>
<keyword evidence="3" id="KW-1185">Reference proteome</keyword>
<evidence type="ECO:0008006" key="4">
    <source>
        <dbReference type="Google" id="ProtNLM"/>
    </source>
</evidence>
<sequence length="247" mass="26612">MTGRAAVAGLALAAAAFAAPVAVAGDYAALQPIGFSSDGNVFAFEEYGVQDGSGFPYSTVYVLDTRNDSFLPGAPVRAVVEDDKGALHEARREARRRAAPLLDAYRLVDTPGIFAAYNPVTEAEAPPHTLTYDAFPADAPFRKTYRLTLEEKTFEPEGACRDFLKEVKGFRLTMTGKAGKPASDILQDDQRIPQSRRCPTGYRIGGVVTRVNDDGSEVHVVMILVESLGFEGTTDGRWIAVPVRIPG</sequence>
<protein>
    <recommendedName>
        <fullName evidence="4">DUF2259 domain-containing protein</fullName>
    </recommendedName>
</protein>
<feature type="chain" id="PRO_5008098126" description="DUF2259 domain-containing protein" evidence="1">
    <location>
        <begin position="25"/>
        <end position="247"/>
    </location>
</feature>
<dbReference type="Proteomes" id="UP000078507">
    <property type="component" value="Unassembled WGS sequence"/>
</dbReference>
<name>A0A178YPF4_SINSA</name>
<keyword evidence="1" id="KW-0732">Signal</keyword>